<feature type="compositionally biased region" description="Basic and acidic residues" evidence="1">
    <location>
        <begin position="93"/>
        <end position="104"/>
    </location>
</feature>
<comment type="caution">
    <text evidence="2">The sequence shown here is derived from an EMBL/GenBank/DDBJ whole genome shotgun (WGS) entry which is preliminary data.</text>
</comment>
<reference evidence="2" key="1">
    <citation type="submission" date="2022-10" db="EMBL/GenBank/DDBJ databases">
        <title>Novel sulphate-reducing endosymbionts in the free-living metamonad Anaeramoeba.</title>
        <authorList>
            <person name="Jerlstrom-Hultqvist J."/>
            <person name="Cepicka I."/>
            <person name="Gallot-Lavallee L."/>
            <person name="Salas-Leiva D."/>
            <person name="Curtis B.A."/>
            <person name="Zahonova K."/>
            <person name="Pipaliya S."/>
            <person name="Dacks J."/>
            <person name="Roger A.J."/>
        </authorList>
    </citation>
    <scope>NUCLEOTIDE SEQUENCE</scope>
    <source>
        <strain evidence="2">BMAN</strain>
    </source>
</reference>
<gene>
    <name evidence="2" type="ORF">M0811_05179</name>
</gene>
<protein>
    <submittedName>
        <fullName evidence="2">Ubx domain-containing protein</fullName>
    </submittedName>
</protein>
<sequence length="290" mass="33553">MNSHFNNFSFALITQFMNSTNCSSTQESIYCLQLSNWNLEDAVCVWHLNNLRKTITEKSENTEKTENKCAITSQKYNPYLSRTPSPQLFSEENCKLDQKQETPKKSNGKAIKTEKKRKIMPENSNPQKLKNHRKTNSSPRSSSKHFGSHKKKKKFSPQKPAKSLSQVLNGREINESLLRTFLTQSPAPRWRFRLDAFHKLKPSLFQGWPNQYIECLERKKACKENPALSSQPRHFHIFVAKQILDCYPPRKEKSKSKANLERGLTKFFEGKGFTCSKEGPLPGFDFTQDV</sequence>
<dbReference type="AlphaFoldDB" id="A0A9Q0LTF6"/>
<dbReference type="Proteomes" id="UP001149090">
    <property type="component" value="Unassembled WGS sequence"/>
</dbReference>
<name>A0A9Q0LTF6_ANAIG</name>
<organism evidence="2 3">
    <name type="scientific">Anaeramoeba ignava</name>
    <name type="common">Anaerobic marine amoeba</name>
    <dbReference type="NCBI Taxonomy" id="1746090"/>
    <lineage>
        <taxon>Eukaryota</taxon>
        <taxon>Metamonada</taxon>
        <taxon>Anaeramoebidae</taxon>
        <taxon>Anaeramoeba</taxon>
    </lineage>
</organism>
<evidence type="ECO:0000313" key="3">
    <source>
        <dbReference type="Proteomes" id="UP001149090"/>
    </source>
</evidence>
<feature type="region of interest" description="Disordered" evidence="1">
    <location>
        <begin position="93"/>
        <end position="167"/>
    </location>
</feature>
<keyword evidence="3" id="KW-1185">Reference proteome</keyword>
<evidence type="ECO:0000313" key="2">
    <source>
        <dbReference type="EMBL" id="KAJ5078391.1"/>
    </source>
</evidence>
<dbReference type="Gene3D" id="1.10.8.10">
    <property type="entry name" value="DNA helicase RuvA subunit, C-terminal domain"/>
    <property type="match status" value="1"/>
</dbReference>
<proteinExistence type="predicted"/>
<accession>A0A9Q0LTF6</accession>
<dbReference type="EMBL" id="JAPDFW010000054">
    <property type="protein sequence ID" value="KAJ5078391.1"/>
    <property type="molecule type" value="Genomic_DNA"/>
</dbReference>
<dbReference type="Pfam" id="PF14555">
    <property type="entry name" value="UBA_4"/>
    <property type="match status" value="1"/>
</dbReference>
<evidence type="ECO:0000256" key="1">
    <source>
        <dbReference type="SAM" id="MobiDB-lite"/>
    </source>
</evidence>
<feature type="compositionally biased region" description="Basic residues" evidence="1">
    <location>
        <begin position="142"/>
        <end position="156"/>
    </location>
</feature>
<dbReference type="CDD" id="cd14273">
    <property type="entry name" value="UBA_TAP-C_like"/>
    <property type="match status" value="1"/>
</dbReference>